<name>A0A9X4MXM4_9FLAO</name>
<dbReference type="PANTHER" id="PTHR30572">
    <property type="entry name" value="MEMBRANE COMPONENT OF TRANSPORTER-RELATED"/>
    <property type="match status" value="1"/>
</dbReference>
<evidence type="ECO:0000256" key="7">
    <source>
        <dbReference type="SAM" id="Phobius"/>
    </source>
</evidence>
<evidence type="ECO:0000313" key="10">
    <source>
        <dbReference type="EMBL" id="MDG4945889.1"/>
    </source>
</evidence>
<evidence type="ECO:0000256" key="3">
    <source>
        <dbReference type="ARBA" id="ARBA00022692"/>
    </source>
</evidence>
<comment type="caution">
    <text evidence="10">The sequence shown here is derived from an EMBL/GenBank/DDBJ whole genome shotgun (WGS) entry which is preliminary data.</text>
</comment>
<evidence type="ECO:0000256" key="1">
    <source>
        <dbReference type="ARBA" id="ARBA00004651"/>
    </source>
</evidence>
<dbReference type="PANTHER" id="PTHR30572:SF4">
    <property type="entry name" value="ABC TRANSPORTER PERMEASE YTRF"/>
    <property type="match status" value="1"/>
</dbReference>
<dbReference type="InterPro" id="IPR003838">
    <property type="entry name" value="ABC3_permease_C"/>
</dbReference>
<evidence type="ECO:0000256" key="2">
    <source>
        <dbReference type="ARBA" id="ARBA00022475"/>
    </source>
</evidence>
<dbReference type="AlphaFoldDB" id="A0A9X4MXM4"/>
<reference evidence="10" key="1">
    <citation type="submission" date="2022-07" db="EMBL/GenBank/DDBJ databases">
        <title>Description and genome-wide analysis of Profundicola chukchiensis gen. nov., sp. nov., marine bacteria isolated from bottom sediments of the Chukchi Sea.</title>
        <authorList>
            <person name="Romanenko L."/>
            <person name="Otstavnykh N."/>
            <person name="Kurilenko V."/>
            <person name="Eremeev V."/>
            <person name="Velansky P."/>
            <person name="Mikhailov V."/>
            <person name="Isaeva M."/>
        </authorList>
    </citation>
    <scope>NUCLEOTIDE SEQUENCE</scope>
    <source>
        <strain evidence="10">KMM 9713</strain>
    </source>
</reference>
<evidence type="ECO:0000259" key="8">
    <source>
        <dbReference type="Pfam" id="PF02687"/>
    </source>
</evidence>
<keyword evidence="2" id="KW-1003">Cell membrane</keyword>
<evidence type="ECO:0000259" key="9">
    <source>
        <dbReference type="Pfam" id="PF12704"/>
    </source>
</evidence>
<gene>
    <name evidence="10" type="ORF">NMK71_05640</name>
</gene>
<comment type="similarity">
    <text evidence="6">Belongs to the ABC-4 integral membrane protein family.</text>
</comment>
<feature type="domain" description="ABC3 transporter permease C-terminal" evidence="8">
    <location>
        <begin position="285"/>
        <end position="407"/>
    </location>
</feature>
<evidence type="ECO:0000256" key="5">
    <source>
        <dbReference type="ARBA" id="ARBA00023136"/>
    </source>
</evidence>
<keyword evidence="4 7" id="KW-1133">Transmembrane helix</keyword>
<comment type="subcellular location">
    <subcellularLocation>
        <location evidence="1">Cell membrane</location>
        <topology evidence="1">Multi-pass membrane protein</topology>
    </subcellularLocation>
</comment>
<keyword evidence="3 7" id="KW-0812">Transmembrane</keyword>
<keyword evidence="5 7" id="KW-0472">Membrane</keyword>
<dbReference type="RefSeq" id="WP_304420426.1">
    <property type="nucleotide sequence ID" value="NZ_JANCMU010000002.1"/>
</dbReference>
<sequence>MLIFKRDTWSEIYHALDKNKARTLITMIGVAWGMLLFVFLLGLVNGMRNGFDRDLKGTSTNSLFVWTQQTSIPYAGFGRGRTFNMKVSDVDAIKKEFPEVKIIVPRNRRNTTVVHGTQYKSYSVYGDFPEQNKMFVKKIIHGRFITPDDMRNESKVVVIGDGVVEDLYNKGEQVIGSQVKMNNVAFTVVGIYEGQERSFEGSRSIFSPFTTFQKLFNEGENVGFVAINIDDESDIKKAEENIKNFLKSRHNVSPDDTQAFGSFNLGEMFGKIFNFMKGLEFLTVVVGFLTLLAGVIAVSSILLITVKERTKEFGIRRALGAKPNQIIGQILLESSVITFFSGLIGIILGTLVLMSVNNFVENSEDNNIPLVNSSIDIYILSGAFLLVLIMALLAGFIPAMRAIAIKPIDALREE</sequence>
<dbReference type="InterPro" id="IPR025857">
    <property type="entry name" value="MacB_PCD"/>
</dbReference>
<feature type="transmembrane region" description="Helical" evidence="7">
    <location>
        <begin position="326"/>
        <end position="355"/>
    </location>
</feature>
<dbReference type="GO" id="GO:0005886">
    <property type="term" value="C:plasma membrane"/>
    <property type="evidence" value="ECO:0007669"/>
    <property type="project" value="UniProtKB-SubCell"/>
</dbReference>
<evidence type="ECO:0000256" key="4">
    <source>
        <dbReference type="ARBA" id="ARBA00022989"/>
    </source>
</evidence>
<dbReference type="Pfam" id="PF02687">
    <property type="entry name" value="FtsX"/>
    <property type="match status" value="1"/>
</dbReference>
<feature type="transmembrane region" description="Helical" evidence="7">
    <location>
        <begin position="375"/>
        <end position="397"/>
    </location>
</feature>
<protein>
    <submittedName>
        <fullName evidence="10">ABC transporter permease</fullName>
    </submittedName>
</protein>
<dbReference type="Proteomes" id="UP001152599">
    <property type="component" value="Unassembled WGS sequence"/>
</dbReference>
<evidence type="ECO:0000256" key="6">
    <source>
        <dbReference type="ARBA" id="ARBA00038076"/>
    </source>
</evidence>
<feature type="transmembrane region" description="Helical" evidence="7">
    <location>
        <begin position="281"/>
        <end position="306"/>
    </location>
</feature>
<dbReference type="GO" id="GO:0022857">
    <property type="term" value="F:transmembrane transporter activity"/>
    <property type="evidence" value="ECO:0007669"/>
    <property type="project" value="TreeGrafter"/>
</dbReference>
<organism evidence="10 11">
    <name type="scientific">Profundicola chukchiensis</name>
    <dbReference type="NCBI Taxonomy" id="2961959"/>
    <lineage>
        <taxon>Bacteria</taxon>
        <taxon>Pseudomonadati</taxon>
        <taxon>Bacteroidota</taxon>
        <taxon>Flavobacteriia</taxon>
        <taxon>Flavobacteriales</taxon>
        <taxon>Weeksellaceae</taxon>
        <taxon>Profundicola</taxon>
    </lineage>
</organism>
<dbReference type="Pfam" id="PF12704">
    <property type="entry name" value="MacB_PCD"/>
    <property type="match status" value="1"/>
</dbReference>
<feature type="domain" description="MacB-like periplasmic core" evidence="9">
    <location>
        <begin position="23"/>
        <end position="244"/>
    </location>
</feature>
<evidence type="ECO:0000313" key="11">
    <source>
        <dbReference type="Proteomes" id="UP001152599"/>
    </source>
</evidence>
<accession>A0A9X4MXM4</accession>
<dbReference type="EMBL" id="JANCMU010000002">
    <property type="protein sequence ID" value="MDG4945889.1"/>
    <property type="molecule type" value="Genomic_DNA"/>
</dbReference>
<keyword evidence="11" id="KW-1185">Reference proteome</keyword>
<feature type="transmembrane region" description="Helical" evidence="7">
    <location>
        <begin position="21"/>
        <end position="44"/>
    </location>
</feature>
<proteinExistence type="inferred from homology"/>
<dbReference type="InterPro" id="IPR050250">
    <property type="entry name" value="Macrolide_Exporter_MacB"/>
</dbReference>